<evidence type="ECO:0000313" key="7">
    <source>
        <dbReference type="Proteomes" id="UP000009159"/>
    </source>
</evidence>
<dbReference type="SUPFAM" id="SSF55781">
    <property type="entry name" value="GAF domain-like"/>
    <property type="match status" value="2"/>
</dbReference>
<keyword evidence="1" id="KW-0808">Transferase</keyword>
<evidence type="ECO:0000259" key="5">
    <source>
        <dbReference type="SMART" id="SM00387"/>
    </source>
</evidence>
<evidence type="ECO:0000256" key="2">
    <source>
        <dbReference type="ARBA" id="ARBA00022777"/>
    </source>
</evidence>
<gene>
    <name evidence="6" type="ordered locus">Mvan_1413</name>
</gene>
<dbReference type="GO" id="GO:0046983">
    <property type="term" value="F:protein dimerization activity"/>
    <property type="evidence" value="ECO:0007669"/>
    <property type="project" value="InterPro"/>
</dbReference>
<evidence type="ECO:0000259" key="4">
    <source>
        <dbReference type="SMART" id="SM00065"/>
    </source>
</evidence>
<feature type="domain" description="Histidine kinase/HSP90-like ATPase" evidence="5">
    <location>
        <begin position="477"/>
        <end position="567"/>
    </location>
</feature>
<dbReference type="EMBL" id="CP000511">
    <property type="protein sequence ID" value="ABM12247.1"/>
    <property type="molecule type" value="Genomic_DNA"/>
</dbReference>
<keyword evidence="7" id="KW-1185">Reference proteome</keyword>
<dbReference type="GO" id="GO:0000155">
    <property type="term" value="F:phosphorelay sensor kinase activity"/>
    <property type="evidence" value="ECO:0007669"/>
    <property type="project" value="InterPro"/>
</dbReference>
<organism evidence="6 7">
    <name type="scientific">Mycolicibacterium vanbaalenii (strain DSM 7251 / JCM 13017 / BCRC 16820 / KCTC 9966 / NRRL B-24157 / PYR-1)</name>
    <name type="common">Mycobacterium vanbaalenii</name>
    <dbReference type="NCBI Taxonomy" id="350058"/>
    <lineage>
        <taxon>Bacteria</taxon>
        <taxon>Bacillati</taxon>
        <taxon>Actinomycetota</taxon>
        <taxon>Actinomycetes</taxon>
        <taxon>Mycobacteriales</taxon>
        <taxon>Mycobacteriaceae</taxon>
        <taxon>Mycolicibacterium</taxon>
    </lineage>
</organism>
<protein>
    <submittedName>
        <fullName evidence="6">GAF sensor signal transduction histidine kinase</fullName>
    </submittedName>
</protein>
<dbReference type="eggNOG" id="COG3850">
    <property type="taxonomic scope" value="Bacteria"/>
</dbReference>
<dbReference type="AlphaFoldDB" id="A1T4Z7"/>
<evidence type="ECO:0000313" key="6">
    <source>
        <dbReference type="EMBL" id="ABM12247.1"/>
    </source>
</evidence>
<proteinExistence type="predicted"/>
<dbReference type="HOGENOM" id="CLU_034370_1_0_11"/>
<dbReference type="InterPro" id="IPR050482">
    <property type="entry name" value="Sensor_HK_TwoCompSys"/>
</dbReference>
<evidence type="ECO:0000256" key="1">
    <source>
        <dbReference type="ARBA" id="ARBA00022679"/>
    </source>
</evidence>
<name>A1T4Z7_MYCVP</name>
<dbReference type="InterPro" id="IPR011712">
    <property type="entry name" value="Sig_transdc_His_kin_sub3_dim/P"/>
</dbReference>
<dbReference type="Pfam" id="PF07730">
    <property type="entry name" value="HisKA_3"/>
    <property type="match status" value="1"/>
</dbReference>
<dbReference type="SMART" id="SM00065">
    <property type="entry name" value="GAF"/>
    <property type="match status" value="2"/>
</dbReference>
<keyword evidence="2 6" id="KW-0418">Kinase</keyword>
<dbReference type="Proteomes" id="UP000009159">
    <property type="component" value="Chromosome"/>
</dbReference>
<dbReference type="SUPFAM" id="SSF55874">
    <property type="entry name" value="ATPase domain of HSP90 chaperone/DNA topoisomerase II/histidine kinase"/>
    <property type="match status" value="1"/>
</dbReference>
<dbReference type="InterPro" id="IPR003018">
    <property type="entry name" value="GAF"/>
</dbReference>
<dbReference type="InterPro" id="IPR036890">
    <property type="entry name" value="HATPase_C_sf"/>
</dbReference>
<dbReference type="GO" id="GO:0016020">
    <property type="term" value="C:membrane"/>
    <property type="evidence" value="ECO:0007669"/>
    <property type="project" value="InterPro"/>
</dbReference>
<dbReference type="PANTHER" id="PTHR24421:SF56">
    <property type="entry name" value="OXYGEN SENSOR HISTIDINE KINASE RESPONSE REGULATOR DOST"/>
    <property type="match status" value="1"/>
</dbReference>
<dbReference type="InterPro" id="IPR029016">
    <property type="entry name" value="GAF-like_dom_sf"/>
</dbReference>
<evidence type="ECO:0000256" key="3">
    <source>
        <dbReference type="ARBA" id="ARBA00023012"/>
    </source>
</evidence>
<sequence>MSNRQQRAFGRRHPADLRRIHEQLDELAADRDQMGQLLQVAVEIGSDLELNATLQRIVRAARGMTAARYGAIGVWGTDDLLSDFVHDGMDEGTVQAVGHPPVGKGLLGFLRQGTDPVRLDNAAEHPSAVGFPQHHPAMRAFIGVPIVIRGEPFGSLYLADDRPDFAFAEADEMTVRALASIAAVAIDNARLLDHARATVRWTDAGREITAAVLGGDDPYLRPLQLIVGRACELTGAEQGIVLVASDPEQPVDEVDTLVVSTAAGRYADDVLGQRVPVHGSTTGAVFQSGRPVITEAFGHSIPFFTDVGERPVVVVPLRSERQNLGVLALARNASAPRFQAGDLDLVRDYAYHTAIAIVIARARGTANELAMFTDRERIAHDLHDQVIQRVFAVGMDLQGVVARVRSPALNERLSNSVDELQAVITEIRSTIFNLQKPAEAHGAFAKRIRHAFQRLTEDREMAATLTVSGPMEVVAPSLVDDAEAVVLEGLSNAVRHSGAAAVAVEIAVGDDLVVEVCDDGQGIPAESRRRSGLANLAARARAAGGELVIDTPPSGGTRLIWSVPLART</sequence>
<dbReference type="KEGG" id="mva:Mvan_1413"/>
<feature type="domain" description="GAF" evidence="4">
    <location>
        <begin position="49"/>
        <end position="196"/>
    </location>
</feature>
<accession>A1T4Z7</accession>
<dbReference type="Gene3D" id="3.30.565.10">
    <property type="entry name" value="Histidine kinase-like ATPase, C-terminal domain"/>
    <property type="match status" value="1"/>
</dbReference>
<keyword evidence="3" id="KW-0902">Two-component regulatory system</keyword>
<feature type="domain" description="GAF" evidence="4">
    <location>
        <begin position="218"/>
        <end position="367"/>
    </location>
</feature>
<dbReference type="PANTHER" id="PTHR24421">
    <property type="entry name" value="NITRATE/NITRITE SENSOR PROTEIN NARX-RELATED"/>
    <property type="match status" value="1"/>
</dbReference>
<dbReference type="SMART" id="SM00387">
    <property type="entry name" value="HATPase_c"/>
    <property type="match status" value="1"/>
</dbReference>
<dbReference type="InterPro" id="IPR003594">
    <property type="entry name" value="HATPase_dom"/>
</dbReference>
<reference evidence="6" key="1">
    <citation type="submission" date="2006-12" db="EMBL/GenBank/DDBJ databases">
        <title>Complete sequence of Mycobacterium vanbaalenii PYR-1.</title>
        <authorList>
            <consortium name="US DOE Joint Genome Institute"/>
            <person name="Copeland A."/>
            <person name="Lucas S."/>
            <person name="Lapidus A."/>
            <person name="Barry K."/>
            <person name="Detter J.C."/>
            <person name="Glavina del Rio T."/>
            <person name="Hammon N."/>
            <person name="Israni S."/>
            <person name="Dalin E."/>
            <person name="Tice H."/>
            <person name="Pitluck S."/>
            <person name="Singan V."/>
            <person name="Schmutz J."/>
            <person name="Larimer F."/>
            <person name="Land M."/>
            <person name="Hauser L."/>
            <person name="Kyrpides N."/>
            <person name="Anderson I.J."/>
            <person name="Miller C."/>
            <person name="Richardson P."/>
        </authorList>
    </citation>
    <scope>NUCLEOTIDE SEQUENCE [LARGE SCALE GENOMIC DNA]</scope>
    <source>
        <strain evidence="6">PYR-1</strain>
    </source>
</reference>
<dbReference type="Pfam" id="PF02518">
    <property type="entry name" value="HATPase_c"/>
    <property type="match status" value="1"/>
</dbReference>
<dbReference type="Pfam" id="PF13185">
    <property type="entry name" value="GAF_2"/>
    <property type="match status" value="2"/>
</dbReference>
<dbReference type="Gene3D" id="1.20.5.1930">
    <property type="match status" value="1"/>
</dbReference>
<dbReference type="Gene3D" id="3.30.450.40">
    <property type="match status" value="2"/>
</dbReference>
<dbReference type="STRING" id="350058.Mvan_1413"/>